<gene>
    <name evidence="4" type="ORF">H1R20_g9271</name>
</gene>
<keyword evidence="1" id="KW-0863">Zinc-finger</keyword>
<dbReference type="PROSITE" id="PS50157">
    <property type="entry name" value="ZINC_FINGER_C2H2_2"/>
    <property type="match status" value="1"/>
</dbReference>
<comment type="caution">
    <text evidence="4">The sequence shown here is derived from an EMBL/GenBank/DDBJ whole genome shotgun (WGS) entry which is preliminary data.</text>
</comment>
<evidence type="ECO:0000313" key="4">
    <source>
        <dbReference type="EMBL" id="KAJ2927829.1"/>
    </source>
</evidence>
<protein>
    <recommendedName>
        <fullName evidence="3">C2H2-type domain-containing protein</fullName>
    </recommendedName>
</protein>
<dbReference type="GO" id="GO:0008270">
    <property type="term" value="F:zinc ion binding"/>
    <property type="evidence" value="ECO:0007669"/>
    <property type="project" value="UniProtKB-KW"/>
</dbReference>
<feature type="region of interest" description="Disordered" evidence="2">
    <location>
        <begin position="227"/>
        <end position="256"/>
    </location>
</feature>
<dbReference type="EMBL" id="JANBPK010000956">
    <property type="protein sequence ID" value="KAJ2927829.1"/>
    <property type="molecule type" value="Genomic_DNA"/>
</dbReference>
<reference evidence="4" key="1">
    <citation type="submission" date="2022-06" db="EMBL/GenBank/DDBJ databases">
        <title>Genome Sequence of Candolleomyces eurysporus.</title>
        <authorList>
            <person name="Buettner E."/>
        </authorList>
    </citation>
    <scope>NUCLEOTIDE SEQUENCE</scope>
    <source>
        <strain evidence="4">VTCC 930004</strain>
    </source>
</reference>
<feature type="compositionally biased region" description="Low complexity" evidence="2">
    <location>
        <begin position="76"/>
        <end position="113"/>
    </location>
</feature>
<feature type="compositionally biased region" description="Polar residues" evidence="2">
    <location>
        <begin position="170"/>
        <end position="186"/>
    </location>
</feature>
<feature type="compositionally biased region" description="Basic and acidic residues" evidence="2">
    <location>
        <begin position="17"/>
        <end position="42"/>
    </location>
</feature>
<dbReference type="PROSITE" id="PS00028">
    <property type="entry name" value="ZINC_FINGER_C2H2_1"/>
    <property type="match status" value="1"/>
</dbReference>
<organism evidence="4 5">
    <name type="scientific">Candolleomyces eurysporus</name>
    <dbReference type="NCBI Taxonomy" id="2828524"/>
    <lineage>
        <taxon>Eukaryota</taxon>
        <taxon>Fungi</taxon>
        <taxon>Dikarya</taxon>
        <taxon>Basidiomycota</taxon>
        <taxon>Agaricomycotina</taxon>
        <taxon>Agaricomycetes</taxon>
        <taxon>Agaricomycetidae</taxon>
        <taxon>Agaricales</taxon>
        <taxon>Agaricineae</taxon>
        <taxon>Psathyrellaceae</taxon>
        <taxon>Candolleomyces</taxon>
    </lineage>
</organism>
<evidence type="ECO:0000256" key="2">
    <source>
        <dbReference type="SAM" id="MobiDB-lite"/>
    </source>
</evidence>
<dbReference type="OrthoDB" id="6077919at2759"/>
<dbReference type="InterPro" id="IPR036236">
    <property type="entry name" value="Znf_C2H2_sf"/>
</dbReference>
<keyword evidence="1" id="KW-0479">Metal-binding</keyword>
<feature type="compositionally biased region" description="Low complexity" evidence="2">
    <location>
        <begin position="154"/>
        <end position="169"/>
    </location>
</feature>
<dbReference type="SUPFAM" id="SSF57667">
    <property type="entry name" value="beta-beta-alpha zinc fingers"/>
    <property type="match status" value="1"/>
</dbReference>
<evidence type="ECO:0000313" key="5">
    <source>
        <dbReference type="Proteomes" id="UP001140091"/>
    </source>
</evidence>
<keyword evidence="1" id="KW-0862">Zinc</keyword>
<dbReference type="Proteomes" id="UP001140091">
    <property type="component" value="Unassembled WGS sequence"/>
</dbReference>
<accession>A0A9W8J5I3</accession>
<dbReference type="Gene3D" id="3.30.160.60">
    <property type="entry name" value="Classic Zinc Finger"/>
    <property type="match status" value="1"/>
</dbReference>
<feature type="non-terminal residue" evidence="4">
    <location>
        <position position="314"/>
    </location>
</feature>
<proteinExistence type="predicted"/>
<evidence type="ECO:0000259" key="3">
    <source>
        <dbReference type="PROSITE" id="PS50157"/>
    </source>
</evidence>
<feature type="region of interest" description="Disordered" evidence="2">
    <location>
        <begin position="1"/>
        <end position="127"/>
    </location>
</feature>
<keyword evidence="5" id="KW-1185">Reference proteome</keyword>
<sequence length="314" mass="33238">MDQPPSPKVSLPSIHEMFPEHLMTKTNDLDRNRNRQSSRHDGAGPSSSSSSPPPGRYRRPESSPGLPPAPRDRAYSTPSRPDSSRPTEIVSFDVLRSDPSSSSLQHLVSSTTLPSRVGNMGFHPSQACVDRGTAPAFRVSVKAGSTPPLPESPLPLSSSLPSSSHLASSTARQHAYQQSEPSNNTYIKDRASQPPPTAVSDSSSSTYPAIISFPVSAGSAASAAVGAGSTNTEIPPADDGAMSEDEGTVGADGPSNGKKHICPTCLKRFNRPSSLRIHVNTHTGATREFRFICFNLHITFSGPRASCFPALSLV</sequence>
<name>A0A9W8J5I3_9AGAR</name>
<feature type="region of interest" description="Disordered" evidence="2">
    <location>
        <begin position="141"/>
        <end position="204"/>
    </location>
</feature>
<dbReference type="InterPro" id="IPR013087">
    <property type="entry name" value="Znf_C2H2_type"/>
</dbReference>
<dbReference type="AlphaFoldDB" id="A0A9W8J5I3"/>
<evidence type="ECO:0000256" key="1">
    <source>
        <dbReference type="PROSITE-ProRule" id="PRU00042"/>
    </source>
</evidence>
<feature type="domain" description="C2H2-type" evidence="3">
    <location>
        <begin position="260"/>
        <end position="287"/>
    </location>
</feature>